<dbReference type="SUPFAM" id="SSF51735">
    <property type="entry name" value="NAD(P)-binding Rossmann-fold domains"/>
    <property type="match status" value="1"/>
</dbReference>
<gene>
    <name evidence="1" type="ORF">STVIR_4329</name>
</gene>
<dbReference type="Proteomes" id="UP000011205">
    <property type="component" value="Unassembled WGS sequence"/>
</dbReference>
<protein>
    <submittedName>
        <fullName evidence="1">Putative Glyceraldehyde-3-phosphate dehydrogenase, type I</fullName>
    </submittedName>
</protein>
<comment type="caution">
    <text evidence="1">The sequence shown here is derived from an EMBL/GenBank/DDBJ whole genome shotgun (WGS) entry which is preliminary data.</text>
</comment>
<dbReference type="Gene3D" id="3.40.50.720">
    <property type="entry name" value="NAD(P)-binding Rossmann-like Domain"/>
    <property type="match status" value="1"/>
</dbReference>
<organism evidence="1 2">
    <name type="scientific">Streptomyces viridochromogenes Tue57</name>
    <dbReference type="NCBI Taxonomy" id="1160705"/>
    <lineage>
        <taxon>Bacteria</taxon>
        <taxon>Bacillati</taxon>
        <taxon>Actinomycetota</taxon>
        <taxon>Actinomycetes</taxon>
        <taxon>Kitasatosporales</taxon>
        <taxon>Streptomycetaceae</taxon>
        <taxon>Streptomyces</taxon>
    </lineage>
</organism>
<evidence type="ECO:0000313" key="2">
    <source>
        <dbReference type="Proteomes" id="UP000011205"/>
    </source>
</evidence>
<reference evidence="1 2" key="1">
    <citation type="journal article" date="2013" name="Genome Announc.">
        <title>Draft Genome Sequence of Streptomyces viridochromogenes Strain Tu57, Producer of Avilamycin.</title>
        <authorList>
            <person name="Gruning B.A."/>
            <person name="Erxleben A."/>
            <person name="Hahnlein A."/>
            <person name="Gunther S."/>
        </authorList>
    </citation>
    <scope>NUCLEOTIDE SEQUENCE [LARGE SCALE GENOMIC DNA]</scope>
    <source>
        <strain evidence="1 2">Tue57</strain>
    </source>
</reference>
<dbReference type="InterPro" id="IPR036291">
    <property type="entry name" value="NAD(P)-bd_dom_sf"/>
</dbReference>
<proteinExistence type="predicted"/>
<sequence length="87" mass="9041">MAVRVGIDGYGRIGRTYLRAALDRAEAGTQDVEVATVIELSSCATARPLCPNVESSSSRWARVAGEVMSLIASRRLAAPAVKGGGPP</sequence>
<name>L8PAW2_STRVR</name>
<dbReference type="RefSeq" id="WP_003999666.1">
    <property type="nucleotide sequence ID" value="NZ_AMLP01000129.1"/>
</dbReference>
<dbReference type="EMBL" id="AMLP01000129">
    <property type="protein sequence ID" value="ELS54711.1"/>
    <property type="molecule type" value="Genomic_DNA"/>
</dbReference>
<evidence type="ECO:0000313" key="1">
    <source>
        <dbReference type="EMBL" id="ELS54711.1"/>
    </source>
</evidence>
<dbReference type="PATRIC" id="fig|1160705.3.peg.4282"/>
<dbReference type="AlphaFoldDB" id="L8PAW2"/>
<accession>L8PAW2</accession>